<keyword evidence="1" id="KW-0812">Transmembrane</keyword>
<reference evidence="3 4" key="1">
    <citation type="submission" date="2020-02" db="EMBL/GenBank/DDBJ databases">
        <authorList>
            <person name="Zheng R.K."/>
            <person name="Sun C.M."/>
        </authorList>
    </citation>
    <scope>NUCLEOTIDE SEQUENCE [LARGE SCALE GENOMIC DNA]</scope>
    <source>
        <strain evidence="4">zrk13</strain>
    </source>
</reference>
<feature type="transmembrane region" description="Helical" evidence="1">
    <location>
        <begin position="208"/>
        <end position="234"/>
    </location>
</feature>
<keyword evidence="1" id="KW-0472">Membrane</keyword>
<protein>
    <submittedName>
        <fullName evidence="3">Zinc ribbon domain-containing protein</fullName>
    </submittedName>
</protein>
<dbReference type="KEGG" id="xcl:G4Z02_04860"/>
<evidence type="ECO:0000313" key="3">
    <source>
        <dbReference type="EMBL" id="QMS85099.1"/>
    </source>
</evidence>
<accession>A0A7L7KRR0</accession>
<sequence>MKCIKCGTENIESNKFCSNCGSKLGKMECASCHNSLTVDVKFCGNCGSENPFYTLPKIEDMTPPREAKKVRDRNFLRTMKKHKQLILLILIALLSTVAFASSFGGISKTNYGEWDFSGSDAEFVDFSFNQNAIQLYRGYFSAVFLSSQNEMNDYQSEIDDNYYESLDDFGDVISAREFRKLYSNLDLFGYSMSNSLSLENTFTSSIEYFIVVVLLIITQLLTLIIIGIAVVRYLNGKDLIVLRKLFIVGFIIGLNLAFFLPNIMSQTNAGGGLVTYLIFMLLGFVVLHIVLLRNRQQIQIVKSFKYIFDIVLIIVIFLIASGNLIRVGYEESSTKKIWGSFRIEELTNLMNVYDPDFVYSTDSDYYNWYSTYLEDPDLTSSDQKELAKLTDYSYLFAYRIFDSNEGQDIFIGIAISIGILVMLVTSSLFYTVVVATTNKTSIVSIGLRITLVILFITLLVLSIIASSMINTTFDRVDEPFIARMSIGLIFGIILSIISLILSAITPGSRKHLEV</sequence>
<keyword evidence="1" id="KW-1133">Transmembrane helix</keyword>
<dbReference type="RefSeq" id="WP_258876870.1">
    <property type="nucleotide sequence ID" value="NZ_CP048914.1"/>
</dbReference>
<organism evidence="3 4">
    <name type="scientific">Candidatus Xianfuyuplasma coldseepsis</name>
    <dbReference type="NCBI Taxonomy" id="2782163"/>
    <lineage>
        <taxon>Bacteria</taxon>
        <taxon>Bacillati</taxon>
        <taxon>Mycoplasmatota</taxon>
        <taxon>Mollicutes</taxon>
        <taxon>Candidatus Izemoplasmatales</taxon>
        <taxon>Candidatus Izemoplasmataceae</taxon>
        <taxon>Candidatus Xianfuyuplasma</taxon>
    </lineage>
</organism>
<feature type="transmembrane region" description="Helical" evidence="1">
    <location>
        <begin position="304"/>
        <end position="325"/>
    </location>
</feature>
<feature type="transmembrane region" description="Helical" evidence="1">
    <location>
        <begin position="273"/>
        <end position="292"/>
    </location>
</feature>
<dbReference type="AlphaFoldDB" id="A0A7L7KRR0"/>
<dbReference type="EMBL" id="CP048914">
    <property type="protein sequence ID" value="QMS85099.1"/>
    <property type="molecule type" value="Genomic_DNA"/>
</dbReference>
<gene>
    <name evidence="3" type="ORF">G4Z02_04860</name>
</gene>
<keyword evidence="4" id="KW-1185">Reference proteome</keyword>
<feature type="transmembrane region" description="Helical" evidence="1">
    <location>
        <begin position="85"/>
        <end position="106"/>
    </location>
</feature>
<feature type="transmembrane region" description="Helical" evidence="1">
    <location>
        <begin position="481"/>
        <end position="504"/>
    </location>
</feature>
<evidence type="ECO:0000313" key="4">
    <source>
        <dbReference type="Proteomes" id="UP000514720"/>
    </source>
</evidence>
<feature type="transmembrane region" description="Helical" evidence="1">
    <location>
        <begin position="241"/>
        <end position="261"/>
    </location>
</feature>
<evidence type="ECO:0000256" key="1">
    <source>
        <dbReference type="SAM" id="Phobius"/>
    </source>
</evidence>
<name>A0A7L7KRR0_9MOLU</name>
<dbReference type="Proteomes" id="UP000514720">
    <property type="component" value="Chromosome"/>
</dbReference>
<proteinExistence type="predicted"/>
<dbReference type="InterPro" id="IPR025874">
    <property type="entry name" value="DZR"/>
</dbReference>
<evidence type="ECO:0000259" key="2">
    <source>
        <dbReference type="Pfam" id="PF12773"/>
    </source>
</evidence>
<dbReference type="Pfam" id="PF12773">
    <property type="entry name" value="DZR"/>
    <property type="match status" value="1"/>
</dbReference>
<feature type="domain" description="DZANK-type" evidence="2">
    <location>
        <begin position="3"/>
        <end position="47"/>
    </location>
</feature>
<feature type="transmembrane region" description="Helical" evidence="1">
    <location>
        <begin position="409"/>
        <end position="433"/>
    </location>
</feature>
<feature type="transmembrane region" description="Helical" evidence="1">
    <location>
        <begin position="445"/>
        <end position="469"/>
    </location>
</feature>